<protein>
    <submittedName>
        <fullName evidence="2">Uncharacterized protein</fullName>
    </submittedName>
</protein>
<keyword evidence="1" id="KW-0472">Membrane</keyword>
<name>A0A3P1SD25_9ACTO</name>
<evidence type="ECO:0000313" key="2">
    <source>
        <dbReference type="EMBL" id="RRC95201.1"/>
    </source>
</evidence>
<comment type="caution">
    <text evidence="2">The sequence shown here is derived from an EMBL/GenBank/DDBJ whole genome shotgun (WGS) entry which is preliminary data.</text>
</comment>
<dbReference type="EMBL" id="RQZF01000005">
    <property type="protein sequence ID" value="RRC95201.1"/>
    <property type="molecule type" value="Genomic_DNA"/>
</dbReference>
<gene>
    <name evidence="2" type="ORF">EII11_06085</name>
</gene>
<dbReference type="RefSeq" id="WP_124870165.1">
    <property type="nucleotide sequence ID" value="NZ_RQZF01000005.1"/>
</dbReference>
<keyword evidence="1" id="KW-0812">Transmembrane</keyword>
<proteinExistence type="predicted"/>
<evidence type="ECO:0000313" key="3">
    <source>
        <dbReference type="Proteomes" id="UP000280444"/>
    </source>
</evidence>
<keyword evidence="1" id="KW-1133">Transmembrane helix</keyword>
<accession>A0A3P1SD25</accession>
<keyword evidence="3" id="KW-1185">Reference proteome</keyword>
<feature type="transmembrane region" description="Helical" evidence="1">
    <location>
        <begin position="33"/>
        <end position="50"/>
    </location>
</feature>
<dbReference type="Proteomes" id="UP000280444">
    <property type="component" value="Unassembled WGS sequence"/>
</dbReference>
<feature type="transmembrane region" description="Helical" evidence="1">
    <location>
        <begin position="9"/>
        <end position="27"/>
    </location>
</feature>
<organism evidence="2 3">
    <name type="scientific">Schaalia canis</name>
    <dbReference type="NCBI Taxonomy" id="100469"/>
    <lineage>
        <taxon>Bacteria</taxon>
        <taxon>Bacillati</taxon>
        <taxon>Actinomycetota</taxon>
        <taxon>Actinomycetes</taxon>
        <taxon>Actinomycetales</taxon>
        <taxon>Actinomycetaceae</taxon>
        <taxon>Schaalia</taxon>
    </lineage>
</organism>
<evidence type="ECO:0000256" key="1">
    <source>
        <dbReference type="SAM" id="Phobius"/>
    </source>
</evidence>
<reference evidence="2 3" key="1">
    <citation type="submission" date="2018-11" db="EMBL/GenBank/DDBJ databases">
        <title>Genomes From Bacteria Associated with the Canine Oral Cavity: a Test Case for Automated Genome-Based Taxonomic Assignment.</title>
        <authorList>
            <person name="Coil D.A."/>
            <person name="Jospin G."/>
            <person name="Darling A.E."/>
            <person name="Wallis C."/>
            <person name="Davis I.J."/>
            <person name="Harris S."/>
            <person name="Eisen J.A."/>
            <person name="Holcombe L.J."/>
            <person name="O'Flynn C."/>
        </authorList>
    </citation>
    <scope>NUCLEOTIDE SEQUENCE [LARGE SCALE GENOMIC DNA]</scope>
    <source>
        <strain evidence="2 3">OH770</strain>
    </source>
</reference>
<sequence length="118" mass="12683">MGSSGNKRALGMVILFLAVFGGSGLILGILTGQVALVVMGALALLGALLLQSRVRKALKHDLAQLAREAIGPGRPLPSEEEQAQMAQRAVEAIKRSGHGEDFVGAYQYLCREWARERR</sequence>
<dbReference type="AlphaFoldDB" id="A0A3P1SD25"/>